<dbReference type="SMART" id="SM00220">
    <property type="entry name" value="S_TKc"/>
    <property type="match status" value="2"/>
</dbReference>
<evidence type="ECO:0000313" key="7">
    <source>
        <dbReference type="Proteomes" id="UP000266723"/>
    </source>
</evidence>
<evidence type="ECO:0000256" key="1">
    <source>
        <dbReference type="ARBA" id="ARBA00006485"/>
    </source>
</evidence>
<dbReference type="Gene3D" id="3.30.200.20">
    <property type="entry name" value="Phosphorylase Kinase, domain 1"/>
    <property type="match status" value="1"/>
</dbReference>
<dbReference type="Pfam" id="PF00069">
    <property type="entry name" value="Pkinase"/>
    <property type="match status" value="2"/>
</dbReference>
<feature type="compositionally biased region" description="Polar residues" evidence="4">
    <location>
        <begin position="728"/>
        <end position="737"/>
    </location>
</feature>
<evidence type="ECO:0000313" key="6">
    <source>
        <dbReference type="EMBL" id="KAF3548407.1"/>
    </source>
</evidence>
<protein>
    <recommendedName>
        <fullName evidence="5">Protein kinase domain-containing protein</fullName>
    </recommendedName>
</protein>
<dbReference type="PANTHER" id="PTHR24056">
    <property type="entry name" value="CELL DIVISION PROTEIN KINASE"/>
    <property type="match status" value="1"/>
</dbReference>
<feature type="domain" description="Protein kinase" evidence="5">
    <location>
        <begin position="26"/>
        <end position="312"/>
    </location>
</feature>
<dbReference type="SUPFAM" id="SSF56112">
    <property type="entry name" value="Protein kinase-like (PK-like)"/>
    <property type="match status" value="2"/>
</dbReference>
<feature type="domain" description="Protein kinase" evidence="5">
    <location>
        <begin position="304"/>
        <end position="566"/>
    </location>
</feature>
<reference evidence="6 7" key="1">
    <citation type="journal article" date="2020" name="BMC Genomics">
        <title>Intraspecific diversification of the crop wild relative Brassica cretica Lam. using demographic model selection.</title>
        <authorList>
            <person name="Kioukis A."/>
            <person name="Michalopoulou V.A."/>
            <person name="Briers L."/>
            <person name="Pirintsos S."/>
            <person name="Studholme D.J."/>
            <person name="Pavlidis P."/>
            <person name="Sarris P.F."/>
        </authorList>
    </citation>
    <scope>NUCLEOTIDE SEQUENCE [LARGE SCALE GENOMIC DNA]</scope>
    <source>
        <strain evidence="7">cv. PFS-1207/04</strain>
    </source>
</reference>
<evidence type="ECO:0000256" key="3">
    <source>
        <dbReference type="ARBA" id="ARBA00022840"/>
    </source>
</evidence>
<evidence type="ECO:0000256" key="4">
    <source>
        <dbReference type="SAM" id="MobiDB-lite"/>
    </source>
</evidence>
<dbReference type="CDD" id="cd07840">
    <property type="entry name" value="STKc_CDK9_like"/>
    <property type="match status" value="1"/>
</dbReference>
<feature type="compositionally biased region" description="Polar residues" evidence="4">
    <location>
        <begin position="663"/>
        <end position="677"/>
    </location>
</feature>
<dbReference type="InterPro" id="IPR011009">
    <property type="entry name" value="Kinase-like_dom_sf"/>
</dbReference>
<accession>A0ABQ7CA01</accession>
<comment type="caution">
    <text evidence="6">The sequence shown here is derived from an EMBL/GenBank/DDBJ whole genome shotgun (WGS) entry which is preliminary data.</text>
</comment>
<dbReference type="PROSITE" id="PS50011">
    <property type="entry name" value="PROTEIN_KINASE_DOM"/>
    <property type="match status" value="2"/>
</dbReference>
<keyword evidence="2" id="KW-0547">Nucleotide-binding</keyword>
<feature type="compositionally biased region" description="Gly residues" evidence="4">
    <location>
        <begin position="690"/>
        <end position="702"/>
    </location>
</feature>
<sequence length="737" mass="82971">MALAALGKLNLEEAPPIWGSRSVDCFEKIKLISHGTYGEVYMAKEIETGEIVALKKIPIREIKILKKLHHRNVINLKEVVYSPCPDKDDQRDDNNKYKGEIYMVFEYMDHDLAGLAYRPGTRFTAPNIKCCMKQLLTGLHYCHVKHVLHRDIKGSNLLIDKKGNLKLADFTLARTLSLEFTGTLTNQVTTLWYRAPELLLGATEYGPAVDMWSVACLFAELLNGEPIFPGKTEIDQLKKIYELCGSPDENNWPGVSEMPLYERFKPSLPLKSRVIETYGNFDAHALELLECMLVLDPPKRISAKDALDSDYFWSEPLPCEPKRLLASYKSSHELQTKKKRKSMPRKTARSLLQFVVSIASRSLNRSVKEGTYGYLASISSNLIFVYGALLIEIFRFLQYLHDYVIKFKWLKKSKLALKKIGSNFLIDNEGNLKLPDFGLARSYSNDHTGNLTNRVITFWYRPPESLLGATKYGPAIDLWSVGCIFAELLNGKPILPGKTESEQLNKIYELCGSPDENQMKSSRPLKRRVREMYRHFDRHALELLEKMLVLDPSQRICAKDAEYFWTDPLPLPTYESSHEFQTKKMRQQMRHNEEAAKKQKLQHPQQQQGGGQSHAAPHWLSGPNHSMNNVLPPQLPAGGPSGHHYYQKQRGGGAPGPNRYPPSANQSGGYNYQSREGYSSGPYPPQGRGAPYGAGPSGGYGVGPPPNYSQGGGQYGGSGRGQNPTGGARNQQYGWQP</sequence>
<feature type="region of interest" description="Disordered" evidence="4">
    <location>
        <begin position="576"/>
        <end position="737"/>
    </location>
</feature>
<dbReference type="InterPro" id="IPR008271">
    <property type="entry name" value="Ser/Thr_kinase_AS"/>
</dbReference>
<dbReference type="InterPro" id="IPR000719">
    <property type="entry name" value="Prot_kinase_dom"/>
</dbReference>
<feature type="compositionally biased region" description="Gly residues" evidence="4">
    <location>
        <begin position="710"/>
        <end position="720"/>
    </location>
</feature>
<feature type="compositionally biased region" description="Low complexity" evidence="4">
    <location>
        <begin position="602"/>
        <end position="618"/>
    </location>
</feature>
<keyword evidence="7" id="KW-1185">Reference proteome</keyword>
<evidence type="ECO:0000259" key="5">
    <source>
        <dbReference type="PROSITE" id="PS50011"/>
    </source>
</evidence>
<dbReference type="PANTHER" id="PTHR24056:SF443">
    <property type="entry name" value="PROTEIN KINASE DOMAIN-CONTAINING PROTEIN"/>
    <property type="match status" value="1"/>
</dbReference>
<name>A0ABQ7CA01_BRACR</name>
<comment type="similarity">
    <text evidence="1">Belongs to the protein kinase superfamily. CMGC Ser/Thr protein kinase family. CDC2/CDKX subfamily.</text>
</comment>
<keyword evidence="3" id="KW-0067">ATP-binding</keyword>
<dbReference type="Proteomes" id="UP000266723">
    <property type="component" value="Unassembled WGS sequence"/>
</dbReference>
<dbReference type="EMBL" id="QGKV02000832">
    <property type="protein sequence ID" value="KAF3548407.1"/>
    <property type="molecule type" value="Genomic_DNA"/>
</dbReference>
<organism evidence="6 7">
    <name type="scientific">Brassica cretica</name>
    <name type="common">Mustard</name>
    <dbReference type="NCBI Taxonomy" id="69181"/>
    <lineage>
        <taxon>Eukaryota</taxon>
        <taxon>Viridiplantae</taxon>
        <taxon>Streptophyta</taxon>
        <taxon>Embryophyta</taxon>
        <taxon>Tracheophyta</taxon>
        <taxon>Spermatophyta</taxon>
        <taxon>Magnoliopsida</taxon>
        <taxon>eudicotyledons</taxon>
        <taxon>Gunneridae</taxon>
        <taxon>Pentapetalae</taxon>
        <taxon>rosids</taxon>
        <taxon>malvids</taxon>
        <taxon>Brassicales</taxon>
        <taxon>Brassicaceae</taxon>
        <taxon>Brassiceae</taxon>
        <taxon>Brassica</taxon>
    </lineage>
</organism>
<dbReference type="Gene3D" id="1.10.510.10">
    <property type="entry name" value="Transferase(Phosphotransferase) domain 1"/>
    <property type="match status" value="2"/>
</dbReference>
<evidence type="ECO:0000256" key="2">
    <source>
        <dbReference type="ARBA" id="ARBA00022741"/>
    </source>
</evidence>
<dbReference type="PROSITE" id="PS00108">
    <property type="entry name" value="PROTEIN_KINASE_ST"/>
    <property type="match status" value="1"/>
</dbReference>
<dbReference type="InterPro" id="IPR050108">
    <property type="entry name" value="CDK"/>
</dbReference>
<gene>
    <name evidence="6" type="ORF">DY000_02005788</name>
</gene>
<proteinExistence type="inferred from homology"/>